<comment type="caution">
    <text evidence="2">The sequence shown here is derived from an EMBL/GenBank/DDBJ whole genome shotgun (WGS) entry which is preliminary data.</text>
</comment>
<dbReference type="AlphaFoldDB" id="A0A645FHI6"/>
<gene>
    <name evidence="2" type="ORF">SDC9_160302</name>
</gene>
<proteinExistence type="predicted"/>
<evidence type="ECO:0000256" key="1">
    <source>
        <dbReference type="SAM" id="MobiDB-lite"/>
    </source>
</evidence>
<dbReference type="EMBL" id="VSSQ01059420">
    <property type="protein sequence ID" value="MPN12982.1"/>
    <property type="molecule type" value="Genomic_DNA"/>
</dbReference>
<name>A0A645FHI6_9ZZZZ</name>
<evidence type="ECO:0000313" key="2">
    <source>
        <dbReference type="EMBL" id="MPN12982.1"/>
    </source>
</evidence>
<organism evidence="2">
    <name type="scientific">bioreactor metagenome</name>
    <dbReference type="NCBI Taxonomy" id="1076179"/>
    <lineage>
        <taxon>unclassified sequences</taxon>
        <taxon>metagenomes</taxon>
        <taxon>ecological metagenomes</taxon>
    </lineage>
</organism>
<feature type="region of interest" description="Disordered" evidence="1">
    <location>
        <begin position="1"/>
        <end position="47"/>
    </location>
</feature>
<reference evidence="2" key="1">
    <citation type="submission" date="2019-08" db="EMBL/GenBank/DDBJ databases">
        <authorList>
            <person name="Kucharzyk K."/>
            <person name="Murdoch R.W."/>
            <person name="Higgins S."/>
            <person name="Loffler F."/>
        </authorList>
    </citation>
    <scope>NUCLEOTIDE SEQUENCE</scope>
</reference>
<protein>
    <submittedName>
        <fullName evidence="2">Uncharacterized protein</fullName>
    </submittedName>
</protein>
<accession>A0A645FHI6</accession>
<sequence>MVAAHRTGTPGIGDSAPFAVDGGHSGGQGSGFFRQSPVAGSENGRNAQFHGAKRDGAIFADGKIVDPLVGHADIAGVRQMRIIRTGLGVLSDDCQRIISGIKPPGPDRIGMAAHQQYPAVQKFTVDAVVVMPDLDMDFVSSGIEESGGDGIDFHGQQFAAVLIMDACIGAIIVEIEHPGDAFHISHDENFHSNVRSVQRMNTRV</sequence>